<reference evidence="16" key="1">
    <citation type="submission" date="2022-05" db="EMBL/GenBank/DDBJ databases">
        <authorList>
            <person name="Sun H.-N."/>
        </authorList>
    </citation>
    <scope>NUCLEOTIDE SEQUENCE</scope>
    <source>
        <strain evidence="16">HB14</strain>
    </source>
</reference>
<evidence type="ECO:0000259" key="15">
    <source>
        <dbReference type="PROSITE" id="PS51194"/>
    </source>
</evidence>
<dbReference type="GO" id="GO:0005524">
    <property type="term" value="F:ATP binding"/>
    <property type="evidence" value="ECO:0007669"/>
    <property type="project" value="UniProtKB-UniRule"/>
</dbReference>
<dbReference type="SUPFAM" id="SSF143517">
    <property type="entry name" value="TRCF domain-like"/>
    <property type="match status" value="1"/>
</dbReference>
<keyword evidence="2 13" id="KW-0963">Cytoplasm</keyword>
<evidence type="ECO:0000256" key="10">
    <source>
        <dbReference type="ARBA" id="ARBA00061104"/>
    </source>
</evidence>
<dbReference type="SMART" id="SM00490">
    <property type="entry name" value="HELICc"/>
    <property type="match status" value="1"/>
</dbReference>
<proteinExistence type="inferred from homology"/>
<protein>
    <recommendedName>
        <fullName evidence="12 13">Transcription-repair-coupling factor</fullName>
        <shortName evidence="13">TRCF</shortName>
        <ecNumber evidence="13">3.6.4.-</ecNumber>
    </recommendedName>
</protein>
<dbReference type="RefSeq" id="WP_253967073.1">
    <property type="nucleotide sequence ID" value="NZ_JAMFTH010000001.1"/>
</dbReference>
<evidence type="ECO:0000256" key="13">
    <source>
        <dbReference type="HAMAP-Rule" id="MF_00969"/>
    </source>
</evidence>
<dbReference type="GO" id="GO:0005737">
    <property type="term" value="C:cytoplasm"/>
    <property type="evidence" value="ECO:0007669"/>
    <property type="project" value="UniProtKB-SubCell"/>
</dbReference>
<evidence type="ECO:0000313" key="17">
    <source>
        <dbReference type="Proteomes" id="UP001139319"/>
    </source>
</evidence>
<dbReference type="GO" id="GO:0000716">
    <property type="term" value="P:transcription-coupled nucleotide-excision repair, DNA damage recognition"/>
    <property type="evidence" value="ECO:0007669"/>
    <property type="project" value="UniProtKB-UniRule"/>
</dbReference>
<dbReference type="Gene3D" id="3.40.50.11140">
    <property type="match status" value="1"/>
</dbReference>
<dbReference type="InterPro" id="IPR014001">
    <property type="entry name" value="Helicase_ATP-bd"/>
</dbReference>
<dbReference type="EMBL" id="JAMFTH010000001">
    <property type="protein sequence ID" value="MCP8898805.1"/>
    <property type="molecule type" value="Genomic_DNA"/>
</dbReference>
<feature type="domain" description="Helicase C-terminal" evidence="15">
    <location>
        <begin position="794"/>
        <end position="961"/>
    </location>
</feature>
<dbReference type="Gene3D" id="3.40.50.300">
    <property type="entry name" value="P-loop containing nucleotide triphosphate hydrolases"/>
    <property type="match status" value="2"/>
</dbReference>
<comment type="subcellular location">
    <subcellularLocation>
        <location evidence="1 13">Cytoplasm</location>
    </subcellularLocation>
</comment>
<evidence type="ECO:0000259" key="14">
    <source>
        <dbReference type="PROSITE" id="PS51192"/>
    </source>
</evidence>
<evidence type="ECO:0000256" key="11">
    <source>
        <dbReference type="ARBA" id="ARBA00061399"/>
    </source>
</evidence>
<dbReference type="AlphaFoldDB" id="A0A9X2I1V7"/>
<evidence type="ECO:0000256" key="7">
    <source>
        <dbReference type="ARBA" id="ARBA00022840"/>
    </source>
</evidence>
<dbReference type="InterPro" id="IPR037235">
    <property type="entry name" value="TRCF-like_C_D7"/>
</dbReference>
<dbReference type="GO" id="GO:0003678">
    <property type="term" value="F:DNA helicase activity"/>
    <property type="evidence" value="ECO:0007669"/>
    <property type="project" value="TreeGrafter"/>
</dbReference>
<reference evidence="16" key="2">
    <citation type="submission" date="2023-01" db="EMBL/GenBank/DDBJ databases">
        <title>Gilvimarinus xylanilyticus HB14 isolated from Caulerpa lentillifera aquaculture base in Hainan, China.</title>
        <authorList>
            <person name="Zhang Y.-J."/>
        </authorList>
    </citation>
    <scope>NUCLEOTIDE SEQUENCE</scope>
    <source>
        <strain evidence="16">HB14</strain>
    </source>
</reference>
<dbReference type="Pfam" id="PF02559">
    <property type="entry name" value="CarD_TRCF_RID"/>
    <property type="match status" value="1"/>
</dbReference>
<dbReference type="PANTHER" id="PTHR47964">
    <property type="entry name" value="ATP-DEPENDENT DNA HELICASE HOMOLOG RECG, CHLOROPLASTIC"/>
    <property type="match status" value="1"/>
</dbReference>
<dbReference type="Pfam" id="PF00270">
    <property type="entry name" value="DEAD"/>
    <property type="match status" value="1"/>
</dbReference>
<dbReference type="SUPFAM" id="SSF141259">
    <property type="entry name" value="CarD-like"/>
    <property type="match status" value="1"/>
</dbReference>
<evidence type="ECO:0000313" key="16">
    <source>
        <dbReference type="EMBL" id="MCP8898805.1"/>
    </source>
</evidence>
<dbReference type="NCBIfam" id="NF007966">
    <property type="entry name" value="PRK10689.1"/>
    <property type="match status" value="1"/>
</dbReference>
<dbReference type="InterPro" id="IPR011545">
    <property type="entry name" value="DEAD/DEAH_box_helicase_dom"/>
</dbReference>
<keyword evidence="8 13" id="KW-0238">DNA-binding</keyword>
<evidence type="ECO:0000256" key="5">
    <source>
        <dbReference type="ARBA" id="ARBA00022801"/>
    </source>
</evidence>
<dbReference type="EC" id="3.6.4.-" evidence="13"/>
<dbReference type="InterPro" id="IPR036101">
    <property type="entry name" value="CarD-like/TRCF_RID_sf"/>
</dbReference>
<dbReference type="PROSITE" id="PS51192">
    <property type="entry name" value="HELICASE_ATP_BIND_1"/>
    <property type="match status" value="1"/>
</dbReference>
<dbReference type="InterPro" id="IPR047112">
    <property type="entry name" value="RecG/Mfd"/>
</dbReference>
<keyword evidence="17" id="KW-1185">Reference proteome</keyword>
<dbReference type="InterPro" id="IPR004576">
    <property type="entry name" value="Mfd"/>
</dbReference>
<dbReference type="InterPro" id="IPR048635">
    <property type="entry name" value="MFD_D3"/>
</dbReference>
<keyword evidence="6" id="KW-0347">Helicase</keyword>
<feature type="domain" description="Helicase ATP-binding" evidence="14">
    <location>
        <begin position="620"/>
        <end position="781"/>
    </location>
</feature>
<accession>A0A9X2I1V7</accession>
<dbReference type="Pfam" id="PF17757">
    <property type="entry name" value="UvrB_inter"/>
    <property type="match status" value="1"/>
</dbReference>
<dbReference type="HAMAP" id="MF_00969">
    <property type="entry name" value="TRCF"/>
    <property type="match status" value="1"/>
</dbReference>
<dbReference type="Pfam" id="PF00271">
    <property type="entry name" value="Helicase_C"/>
    <property type="match status" value="1"/>
</dbReference>
<sequence length="1148" mass="127734">MTLADPFALDVSTRPGERRQWGQLSGSAAALTLANAARAHRGLSLVVVSDTAGAQRLEAELAFFAPEGLEILHLADWETLPYDTISPHQDIISERLRTLYQLPSVTQGILVVPVTSLLQRLMPKTYLLGGSLMLKVGESLNPDTLRHNLTQAGYRAVDTVYEHGEYAVRGSLIDIFPMGSETPLRIDLFDDEIDSLRTFDPDTQLTEEKIESLELLPAREFPLDKTGISAFKQRWHQRFDSDPSACSVYRDVSDGIAPPGIEYYLPLFFDHCDTLFDYLPDNTVAYTIGDINEASARFLSELKARFDSRGVDPSRPLLRPEEIYLREEELFSGLKALSRTAAQAHSLADEAGNTNFAFSAPPSLPVQAQSEHPLTALEAFLMEFNGRVLFCAESAGRRETLLELLGRIRLHPEETANWPTFIADDSKVAITVGAIDQGLICHQPNIALITESQLFGERVQQTRRRRQSQENADNVVKNLTELQVGAPVVHIDHGVGRYRGLETISIEDETNEFLMLEYADEAKLYVPVTSLHLISRYSGADEAVAPLHKLGSETWGKAKRKAAEQVRDTAAELLDIYARRAARKGLAFADPKADYLAFAAGFPFEETADQQLAIDAVVKDMLSPQPMDRLVCGDVGFGKTEVAMRAAFVAAHAGKQVAILAPTTLLAQQHFESLKDRFANWPFTIEVMSRFRTNKEVEAVKERLAEGKIDIVVGTHKLIQPDIKYKDLGLLVIDEEHRFGVRQKDQLKKLRAEIDILTLTATPIPRTLNMSMAGIRDLSIIATPPARRLSVKTFVRQHDDAVIKEAILREILRGGQVYYLHNEVKSIERTARALQELVPEARIGIGHGQMRERELERVMSDFYHKRFNVMVCSTIIETGIDIPSANTIIIHRADKFGLAQLHQLRGRVGRSHHQAYAYLLTPERRAMTGDAIKRLEAIASAEDLGAGFTLATHDMEIRGAGELLGDEQSGQIQTVGFSMYMDMLDRAVKAMRAGKQPNIEAPLADNIDVNLRIPALIPDDYLPDVHTRLVLYKRIAGAENAEALRELQVEMIDRFGLLPEPTKNLLRVTELKLRAKTLGVAKLEASASGGKVEFGPDAEIDPLKIVQMVQSQPQVFSLAGANGLSFKIPMPETEDRLQRVTDLLDNLE</sequence>
<name>A0A9X2I1V7_9GAMM</name>
<evidence type="ECO:0000256" key="4">
    <source>
        <dbReference type="ARBA" id="ARBA00022763"/>
    </source>
</evidence>
<dbReference type="Pfam" id="PF03461">
    <property type="entry name" value="TRCF"/>
    <property type="match status" value="1"/>
</dbReference>
<dbReference type="InterPro" id="IPR041471">
    <property type="entry name" value="UvrB_inter"/>
</dbReference>
<dbReference type="PANTHER" id="PTHR47964:SF1">
    <property type="entry name" value="ATP-DEPENDENT DNA HELICASE HOMOLOG RECG, CHLOROPLASTIC"/>
    <property type="match status" value="1"/>
</dbReference>
<dbReference type="SMART" id="SM00982">
    <property type="entry name" value="TRCF"/>
    <property type="match status" value="1"/>
</dbReference>
<dbReference type="FunFam" id="3.40.50.300:FF:000300">
    <property type="entry name" value="Transcription-repair-coupling factor"/>
    <property type="match status" value="1"/>
</dbReference>
<dbReference type="Gene3D" id="2.40.10.170">
    <property type="match status" value="1"/>
</dbReference>
<comment type="caution">
    <text evidence="16">The sequence shown here is derived from an EMBL/GenBank/DDBJ whole genome shotgun (WGS) entry which is preliminary data.</text>
</comment>
<keyword evidence="9 13" id="KW-0234">DNA repair</keyword>
<dbReference type="SUPFAM" id="SSF52540">
    <property type="entry name" value="P-loop containing nucleoside triphosphate hydrolases"/>
    <property type="match status" value="4"/>
</dbReference>
<organism evidence="16 17">
    <name type="scientific">Gilvimarinus xylanilyticus</name>
    <dbReference type="NCBI Taxonomy" id="2944139"/>
    <lineage>
        <taxon>Bacteria</taxon>
        <taxon>Pseudomonadati</taxon>
        <taxon>Pseudomonadota</taxon>
        <taxon>Gammaproteobacteria</taxon>
        <taxon>Cellvibrionales</taxon>
        <taxon>Cellvibrionaceae</taxon>
        <taxon>Gilvimarinus</taxon>
    </lineage>
</organism>
<dbReference type="Gene3D" id="3.30.2060.10">
    <property type="entry name" value="Penicillin-binding protein 1b domain"/>
    <property type="match status" value="1"/>
</dbReference>
<dbReference type="CDD" id="cd17991">
    <property type="entry name" value="DEXHc_TRCF"/>
    <property type="match status" value="1"/>
</dbReference>
<dbReference type="NCBIfam" id="TIGR00580">
    <property type="entry name" value="mfd"/>
    <property type="match status" value="1"/>
</dbReference>
<dbReference type="SMART" id="SM00487">
    <property type="entry name" value="DEXDc"/>
    <property type="match status" value="1"/>
</dbReference>
<evidence type="ECO:0000256" key="9">
    <source>
        <dbReference type="ARBA" id="ARBA00023204"/>
    </source>
</evidence>
<dbReference type="Pfam" id="PF21132">
    <property type="entry name" value="MFD_D3"/>
    <property type="match status" value="1"/>
</dbReference>
<comment type="function">
    <text evidence="13">Couples transcription and DNA repair by recognizing RNA polymerase (RNAP) stalled at DNA lesions. Mediates ATP-dependent release of RNAP and its truncated transcript from the DNA, and recruitment of nucleotide excision repair machinery to the damaged site.</text>
</comment>
<evidence type="ECO:0000256" key="8">
    <source>
        <dbReference type="ARBA" id="ARBA00023125"/>
    </source>
</evidence>
<evidence type="ECO:0000256" key="6">
    <source>
        <dbReference type="ARBA" id="ARBA00022806"/>
    </source>
</evidence>
<dbReference type="SMART" id="SM01058">
    <property type="entry name" value="CarD_TRCF"/>
    <property type="match status" value="1"/>
</dbReference>
<keyword evidence="4 13" id="KW-0227">DNA damage</keyword>
<evidence type="ECO:0000256" key="2">
    <source>
        <dbReference type="ARBA" id="ARBA00022490"/>
    </source>
</evidence>
<evidence type="ECO:0000256" key="12">
    <source>
        <dbReference type="ARBA" id="ARBA00070128"/>
    </source>
</evidence>
<dbReference type="InterPro" id="IPR027417">
    <property type="entry name" value="P-loop_NTPase"/>
</dbReference>
<keyword evidence="5 13" id="KW-0378">Hydrolase</keyword>
<keyword evidence="3 13" id="KW-0547">Nucleotide-binding</keyword>
<dbReference type="GO" id="GO:0016787">
    <property type="term" value="F:hydrolase activity"/>
    <property type="evidence" value="ECO:0007669"/>
    <property type="project" value="UniProtKB-KW"/>
</dbReference>
<dbReference type="GO" id="GO:0003684">
    <property type="term" value="F:damaged DNA binding"/>
    <property type="evidence" value="ECO:0007669"/>
    <property type="project" value="InterPro"/>
</dbReference>
<dbReference type="InterPro" id="IPR005118">
    <property type="entry name" value="TRCF_C"/>
</dbReference>
<keyword evidence="7 13" id="KW-0067">ATP-binding</keyword>
<gene>
    <name evidence="13 16" type="primary">mfd</name>
    <name evidence="16" type="ORF">M6D89_05775</name>
</gene>
<dbReference type="FunFam" id="3.40.50.300:FF:000546">
    <property type="entry name" value="Transcription-repair-coupling factor"/>
    <property type="match status" value="1"/>
</dbReference>
<evidence type="ECO:0000256" key="1">
    <source>
        <dbReference type="ARBA" id="ARBA00004496"/>
    </source>
</evidence>
<dbReference type="InterPro" id="IPR001650">
    <property type="entry name" value="Helicase_C-like"/>
</dbReference>
<dbReference type="PROSITE" id="PS51194">
    <property type="entry name" value="HELICASE_CTER"/>
    <property type="match status" value="1"/>
</dbReference>
<comment type="similarity">
    <text evidence="11 13">In the C-terminal section; belongs to the helicase family. RecG subfamily.</text>
</comment>
<dbReference type="Gene3D" id="3.90.1150.50">
    <property type="entry name" value="Transcription-repair-coupling factor, D7 domain"/>
    <property type="match status" value="1"/>
</dbReference>
<dbReference type="Proteomes" id="UP001139319">
    <property type="component" value="Unassembled WGS sequence"/>
</dbReference>
<dbReference type="CDD" id="cd18810">
    <property type="entry name" value="SF2_C_TRCF"/>
    <property type="match status" value="1"/>
</dbReference>
<evidence type="ECO:0000256" key="3">
    <source>
        <dbReference type="ARBA" id="ARBA00022741"/>
    </source>
</evidence>
<comment type="similarity">
    <text evidence="10 13">In the N-terminal section; belongs to the UvrB family.</text>
</comment>
<dbReference type="InterPro" id="IPR003711">
    <property type="entry name" value="CarD-like/TRCF_RID"/>
</dbReference>
<dbReference type="GO" id="GO:0006355">
    <property type="term" value="P:regulation of DNA-templated transcription"/>
    <property type="evidence" value="ECO:0007669"/>
    <property type="project" value="UniProtKB-UniRule"/>
</dbReference>
<dbReference type="Gene3D" id="3.40.50.11180">
    <property type="match status" value="1"/>
</dbReference>